<protein>
    <recommendedName>
        <fullName evidence="4">Olfactomedin-like domain-containing protein</fullName>
    </recommendedName>
</protein>
<comment type="caution">
    <text evidence="3">Lacks conserved residue(s) required for the propagation of feature annotation.</text>
</comment>
<accession>A0A9D3T9P1</accession>
<evidence type="ECO:0000256" key="2">
    <source>
        <dbReference type="ARBA" id="ARBA00022525"/>
    </source>
</evidence>
<keyword evidence="6" id="KW-1185">Reference proteome</keyword>
<organism evidence="5 6">
    <name type="scientific">Megalops atlanticus</name>
    <name type="common">Tarpon</name>
    <name type="synonym">Clupea gigantea</name>
    <dbReference type="NCBI Taxonomy" id="7932"/>
    <lineage>
        <taxon>Eukaryota</taxon>
        <taxon>Metazoa</taxon>
        <taxon>Chordata</taxon>
        <taxon>Craniata</taxon>
        <taxon>Vertebrata</taxon>
        <taxon>Euteleostomi</taxon>
        <taxon>Actinopterygii</taxon>
        <taxon>Neopterygii</taxon>
        <taxon>Teleostei</taxon>
        <taxon>Elopiformes</taxon>
        <taxon>Megalopidae</taxon>
        <taxon>Megalops</taxon>
    </lineage>
</organism>
<gene>
    <name evidence="5" type="ORF">MATL_G00143290</name>
</gene>
<dbReference type="GO" id="GO:0005615">
    <property type="term" value="C:extracellular space"/>
    <property type="evidence" value="ECO:0007669"/>
    <property type="project" value="TreeGrafter"/>
</dbReference>
<evidence type="ECO:0000313" key="5">
    <source>
        <dbReference type="EMBL" id="KAG7468472.1"/>
    </source>
</evidence>
<evidence type="ECO:0000256" key="1">
    <source>
        <dbReference type="ARBA" id="ARBA00004613"/>
    </source>
</evidence>
<reference evidence="5" key="1">
    <citation type="submission" date="2021-01" db="EMBL/GenBank/DDBJ databases">
        <authorList>
            <person name="Zahm M."/>
            <person name="Roques C."/>
            <person name="Cabau C."/>
            <person name="Klopp C."/>
            <person name="Donnadieu C."/>
            <person name="Jouanno E."/>
            <person name="Lampietro C."/>
            <person name="Louis A."/>
            <person name="Herpin A."/>
            <person name="Echchiki A."/>
            <person name="Berthelot C."/>
            <person name="Parey E."/>
            <person name="Roest-Crollius H."/>
            <person name="Braasch I."/>
            <person name="Postlethwait J."/>
            <person name="Bobe J."/>
            <person name="Montfort J."/>
            <person name="Bouchez O."/>
            <person name="Begum T."/>
            <person name="Mejri S."/>
            <person name="Adams A."/>
            <person name="Chen W.-J."/>
            <person name="Guiguen Y."/>
        </authorList>
    </citation>
    <scope>NUCLEOTIDE SEQUENCE</scope>
    <source>
        <strain evidence="5">YG-15Mar2019-1</strain>
        <tissue evidence="5">Brain</tissue>
    </source>
</reference>
<keyword evidence="2" id="KW-0964">Secreted</keyword>
<proteinExistence type="predicted"/>
<dbReference type="InterPro" id="IPR003112">
    <property type="entry name" value="Olfac-like_dom"/>
</dbReference>
<dbReference type="GO" id="GO:0007165">
    <property type="term" value="P:signal transduction"/>
    <property type="evidence" value="ECO:0007669"/>
    <property type="project" value="TreeGrafter"/>
</dbReference>
<dbReference type="Pfam" id="PF02191">
    <property type="entry name" value="OLF"/>
    <property type="match status" value="1"/>
</dbReference>
<evidence type="ECO:0000313" key="6">
    <source>
        <dbReference type="Proteomes" id="UP001046870"/>
    </source>
</evidence>
<dbReference type="InterPro" id="IPR050605">
    <property type="entry name" value="Olfactomedin-like_domain"/>
</dbReference>
<comment type="subcellular location">
    <subcellularLocation>
        <location evidence="1">Secreted</location>
    </subcellularLocation>
</comment>
<dbReference type="OrthoDB" id="8626508at2759"/>
<dbReference type="AlphaFoldDB" id="A0A9D3T9P1"/>
<evidence type="ECO:0000256" key="3">
    <source>
        <dbReference type="PROSITE-ProRule" id="PRU00446"/>
    </source>
</evidence>
<dbReference type="PANTHER" id="PTHR23192:SF68">
    <property type="entry name" value="OLFACTOMEDIN-4-LIKE"/>
    <property type="match status" value="1"/>
</dbReference>
<comment type="caution">
    <text evidence="5">The sequence shown here is derived from an EMBL/GenBank/DDBJ whole genome shotgun (WGS) entry which is preliminary data.</text>
</comment>
<name>A0A9D3T9P1_MEGAT</name>
<dbReference type="Proteomes" id="UP001046870">
    <property type="component" value="Chromosome 11"/>
</dbReference>
<feature type="domain" description="Olfactomedin-like" evidence="4">
    <location>
        <begin position="235"/>
        <end position="508"/>
    </location>
</feature>
<sequence length="508" mass="56642">MSHLKGSTCAGVECGLFLLVTWLRQQRGDLGCQFLSPASSLCILTRTMKTSPVSAALAAVILSVLVQVSEGKSCFCDLTNTGLTFPADRLQSVLNDATDCSRSITFERMTDVDILLDQLHYRLLQLQNDVTQLEREDDGELYGAVSLRIIEIELAEVLDILAKLNTTNINHQGLRAGSTAKLQRMSKEMQALEKFDRSLVVQKQQENQRLRKELAQCQAELQVTPTPPFIRPPGNCPHGRLLNVTGARTYTLTEYGTSYTYGAWGRDPKPQAGMEDWYWLVVLTSSSVYSNFVRQYSSHSALIVGVSSGTVTIASSNPTTNTIQGPNVALYGGALYYGCYNSPNLCRFNMTSKTITTVTLPNAGYNSKFNFCHLDSCYSYTDIDVTTDESGLWVVYSNTDNYGNIVLSEVEPSSPPVLRNTWRTSLHKRTVTNTFMACGVLYATRYVNKDIEEIFYAFDTVTGKERYDLGLQLKKMSTNIQSLNYNPLDQMLYAFSDAYVISYQVIFG</sequence>
<dbReference type="EMBL" id="JAFDVH010000011">
    <property type="protein sequence ID" value="KAG7468472.1"/>
    <property type="molecule type" value="Genomic_DNA"/>
</dbReference>
<evidence type="ECO:0000259" key="4">
    <source>
        <dbReference type="PROSITE" id="PS51132"/>
    </source>
</evidence>
<dbReference type="PROSITE" id="PS51132">
    <property type="entry name" value="OLF"/>
    <property type="match status" value="1"/>
</dbReference>
<dbReference type="PANTHER" id="PTHR23192">
    <property type="entry name" value="OLFACTOMEDIN-RELATED"/>
    <property type="match status" value="1"/>
</dbReference>
<dbReference type="SMART" id="SM00284">
    <property type="entry name" value="OLF"/>
    <property type="match status" value="1"/>
</dbReference>